<feature type="transmembrane region" description="Helical" evidence="8">
    <location>
        <begin position="172"/>
        <end position="192"/>
    </location>
</feature>
<proteinExistence type="inferred from homology"/>
<evidence type="ECO:0000256" key="2">
    <source>
        <dbReference type="ARBA" id="ARBA00022475"/>
    </source>
</evidence>
<dbReference type="GO" id="GO:0005886">
    <property type="term" value="C:plasma membrane"/>
    <property type="evidence" value="ECO:0007669"/>
    <property type="project" value="UniProtKB-SubCell"/>
</dbReference>
<dbReference type="Pfam" id="PF01618">
    <property type="entry name" value="MotA_ExbB"/>
    <property type="match status" value="1"/>
</dbReference>
<organism evidence="10 11">
    <name type="scientific">Candidatus Limivivens merdigallinarum</name>
    <dbReference type="NCBI Taxonomy" id="2840859"/>
    <lineage>
        <taxon>Bacteria</taxon>
        <taxon>Bacillati</taxon>
        <taxon>Bacillota</taxon>
        <taxon>Clostridia</taxon>
        <taxon>Lachnospirales</taxon>
        <taxon>Lachnospiraceae</taxon>
        <taxon>Lachnospiraceae incertae sedis</taxon>
        <taxon>Candidatus Limivivens</taxon>
    </lineage>
</organism>
<evidence type="ECO:0000256" key="1">
    <source>
        <dbReference type="ARBA" id="ARBA00004651"/>
    </source>
</evidence>
<feature type="transmembrane region" description="Helical" evidence="8">
    <location>
        <begin position="134"/>
        <end position="152"/>
    </location>
</feature>
<keyword evidence="5 8" id="KW-0472">Membrane</keyword>
<dbReference type="InterPro" id="IPR016024">
    <property type="entry name" value="ARM-type_fold"/>
</dbReference>
<keyword evidence="7" id="KW-0175">Coiled coil</keyword>
<dbReference type="PROSITE" id="PS51257">
    <property type="entry name" value="PROKAR_LIPOPROTEIN"/>
    <property type="match status" value="1"/>
</dbReference>
<evidence type="ECO:0000256" key="4">
    <source>
        <dbReference type="ARBA" id="ARBA00022989"/>
    </source>
</evidence>
<feature type="coiled-coil region" evidence="7">
    <location>
        <begin position="339"/>
        <end position="381"/>
    </location>
</feature>
<gene>
    <name evidence="10" type="ORF">IAB26_02960</name>
</gene>
<accession>A0A9D0ZU68</accession>
<dbReference type="AlphaFoldDB" id="A0A9D0ZU68"/>
<evidence type="ECO:0000256" key="8">
    <source>
        <dbReference type="SAM" id="Phobius"/>
    </source>
</evidence>
<comment type="similarity">
    <text evidence="6">Belongs to the exbB/tolQ family.</text>
</comment>
<dbReference type="Proteomes" id="UP000886886">
    <property type="component" value="Unassembled WGS sequence"/>
</dbReference>
<feature type="coiled-coil region" evidence="7">
    <location>
        <begin position="492"/>
        <end position="527"/>
    </location>
</feature>
<protein>
    <submittedName>
        <fullName evidence="10">MotA/TolQ/ExbB proton channel family protein</fullName>
    </submittedName>
</protein>
<comment type="caution">
    <text evidence="10">The sequence shown here is derived from an EMBL/GenBank/DDBJ whole genome shotgun (WGS) entry which is preliminary data.</text>
</comment>
<sequence length="548" mass="62904">MGRKVFGNVLLLLVVAGCIAMTLYVGNGTEMLIYNFAFFGVMILIYAVALIGGFFKMSSLTHDFMRASRKAEENSTQLKDGQVFENKEMDGQLQSFYRYVEDSESGIGDVEDYINEEVVDSSIHKRLLDMAPDVFTSLGILGTFVGLVWGLKNFEPTNYEAMTNSVSALVEGIKVAFLTSIYGLALSLVYSFNLKASYNELMHYLEEFLENFHKHVIPSREAEAQNVLVACQKEQTDAVRKMAEQFSSQLADSFEQVITPTFKKMNQSLDYLVTTISKGQSEMLREILDEFMKNMNNSFHMEFQGFNKAIEEMTKAQQSNTAYTKQLYQQLSTELSASFQQDERNMRSQILEIASLQNQYMIAAEQVLNESQKMMQEQKDAYKHIMDYMKEAEQTSAKFWVACNQTMQKYLNAAAAGLEGFSVSQKYNEQLYQVNEKMVESYTRSMEEYVASQKQVSEALEQIKRMFEDLAISRDDKNIYLHRGNLQNVSANRELVQQMETMLREEKERQEETMQEMSEWIQELAKNGGKANSKFGLFKSNNGKRNDR</sequence>
<keyword evidence="6" id="KW-0653">Protein transport</keyword>
<reference evidence="10" key="1">
    <citation type="submission" date="2020-10" db="EMBL/GenBank/DDBJ databases">
        <authorList>
            <person name="Gilroy R."/>
        </authorList>
    </citation>
    <scope>NUCLEOTIDE SEQUENCE</scope>
    <source>
        <strain evidence="10">ChiSjej3B21-11622</strain>
    </source>
</reference>
<dbReference type="SUPFAM" id="SSF48371">
    <property type="entry name" value="ARM repeat"/>
    <property type="match status" value="1"/>
</dbReference>
<dbReference type="EMBL" id="DVFT01000040">
    <property type="protein sequence ID" value="HIQ95500.1"/>
    <property type="molecule type" value="Genomic_DNA"/>
</dbReference>
<evidence type="ECO:0000256" key="5">
    <source>
        <dbReference type="ARBA" id="ARBA00023136"/>
    </source>
</evidence>
<comment type="subcellular location">
    <subcellularLocation>
        <location evidence="1">Cell membrane</location>
        <topology evidence="1">Multi-pass membrane protein</topology>
    </subcellularLocation>
    <subcellularLocation>
        <location evidence="6">Membrane</location>
        <topology evidence="6">Multi-pass membrane protein</topology>
    </subcellularLocation>
</comment>
<evidence type="ECO:0000256" key="7">
    <source>
        <dbReference type="SAM" id="Coils"/>
    </source>
</evidence>
<evidence type="ECO:0000313" key="10">
    <source>
        <dbReference type="EMBL" id="HIQ95500.1"/>
    </source>
</evidence>
<keyword evidence="4 8" id="KW-1133">Transmembrane helix</keyword>
<evidence type="ECO:0000256" key="6">
    <source>
        <dbReference type="RuleBase" id="RU004057"/>
    </source>
</evidence>
<reference evidence="10" key="2">
    <citation type="journal article" date="2021" name="PeerJ">
        <title>Extensive microbial diversity within the chicken gut microbiome revealed by metagenomics and culture.</title>
        <authorList>
            <person name="Gilroy R."/>
            <person name="Ravi A."/>
            <person name="Getino M."/>
            <person name="Pursley I."/>
            <person name="Horton D.L."/>
            <person name="Alikhan N.F."/>
            <person name="Baker D."/>
            <person name="Gharbi K."/>
            <person name="Hall N."/>
            <person name="Watson M."/>
            <person name="Adriaenssens E.M."/>
            <person name="Foster-Nyarko E."/>
            <person name="Jarju S."/>
            <person name="Secka A."/>
            <person name="Antonio M."/>
            <person name="Oren A."/>
            <person name="Chaudhuri R.R."/>
            <person name="La Ragione R."/>
            <person name="Hildebrand F."/>
            <person name="Pallen M.J."/>
        </authorList>
    </citation>
    <scope>NUCLEOTIDE SEQUENCE</scope>
    <source>
        <strain evidence="10">ChiSjej3B21-11622</strain>
    </source>
</reference>
<keyword evidence="3 8" id="KW-0812">Transmembrane</keyword>
<dbReference type="InterPro" id="IPR002898">
    <property type="entry name" value="MotA_ExbB_proton_chnl"/>
</dbReference>
<feature type="transmembrane region" description="Helical" evidence="8">
    <location>
        <begin position="5"/>
        <end position="26"/>
    </location>
</feature>
<evidence type="ECO:0000256" key="3">
    <source>
        <dbReference type="ARBA" id="ARBA00022692"/>
    </source>
</evidence>
<evidence type="ECO:0000313" key="11">
    <source>
        <dbReference type="Proteomes" id="UP000886886"/>
    </source>
</evidence>
<evidence type="ECO:0000259" key="9">
    <source>
        <dbReference type="Pfam" id="PF01618"/>
    </source>
</evidence>
<name>A0A9D0ZU68_9FIRM</name>
<dbReference type="GO" id="GO:0015031">
    <property type="term" value="P:protein transport"/>
    <property type="evidence" value="ECO:0007669"/>
    <property type="project" value="UniProtKB-KW"/>
</dbReference>
<feature type="transmembrane region" description="Helical" evidence="8">
    <location>
        <begin position="32"/>
        <end position="55"/>
    </location>
</feature>
<feature type="domain" description="MotA/TolQ/ExbB proton channel" evidence="9">
    <location>
        <begin position="113"/>
        <end position="191"/>
    </location>
</feature>
<keyword evidence="6" id="KW-0813">Transport</keyword>
<keyword evidence="2" id="KW-1003">Cell membrane</keyword>